<dbReference type="NCBIfam" id="NF002367">
    <property type="entry name" value="PRK01346.1-4"/>
    <property type="match status" value="1"/>
</dbReference>
<dbReference type="CDD" id="cd04301">
    <property type="entry name" value="NAT_SF"/>
    <property type="match status" value="1"/>
</dbReference>
<dbReference type="Pfam" id="PF13530">
    <property type="entry name" value="SCP2_2"/>
    <property type="match status" value="1"/>
</dbReference>
<dbReference type="GO" id="GO:0030649">
    <property type="term" value="P:aminoglycoside antibiotic catabolic process"/>
    <property type="evidence" value="ECO:0007669"/>
    <property type="project" value="TreeGrafter"/>
</dbReference>
<dbReference type="SUPFAM" id="SSF55718">
    <property type="entry name" value="SCP-like"/>
    <property type="match status" value="1"/>
</dbReference>
<proteinExistence type="inferred from homology"/>
<comment type="caution">
    <text evidence="6">The sequence shown here is derived from an EMBL/GenBank/DDBJ whole genome shotgun (WGS) entry which is preliminary data.</text>
</comment>
<dbReference type="InterPro" id="IPR036527">
    <property type="entry name" value="SCP2_sterol-bd_dom_sf"/>
</dbReference>
<dbReference type="InterPro" id="IPR022902">
    <property type="entry name" value="NAcTrfase_Eis"/>
</dbReference>
<dbReference type="GO" id="GO:0034069">
    <property type="term" value="F:aminoglycoside N-acetyltransferase activity"/>
    <property type="evidence" value="ECO:0007669"/>
    <property type="project" value="TreeGrafter"/>
</dbReference>
<evidence type="ECO:0000256" key="2">
    <source>
        <dbReference type="ARBA" id="ARBA00022679"/>
    </source>
</evidence>
<dbReference type="PROSITE" id="PS51186">
    <property type="entry name" value="GNAT"/>
    <property type="match status" value="1"/>
</dbReference>
<keyword evidence="3 4" id="KW-0012">Acyltransferase</keyword>
<evidence type="ECO:0000313" key="7">
    <source>
        <dbReference type="Proteomes" id="UP000579647"/>
    </source>
</evidence>
<feature type="binding site" evidence="4">
    <location>
        <begin position="90"/>
        <end position="95"/>
    </location>
    <ligand>
        <name>acetyl-CoA</name>
        <dbReference type="ChEBI" id="CHEBI:57288"/>
    </ligand>
</feature>
<keyword evidence="2 4" id="KW-0808">Transferase</keyword>
<evidence type="ECO:0000259" key="5">
    <source>
        <dbReference type="PROSITE" id="PS51186"/>
    </source>
</evidence>
<evidence type="ECO:0000256" key="1">
    <source>
        <dbReference type="ARBA" id="ARBA00009213"/>
    </source>
</evidence>
<dbReference type="Pfam" id="PF17668">
    <property type="entry name" value="Acetyltransf_17"/>
    <property type="match status" value="1"/>
</dbReference>
<dbReference type="Pfam" id="PF13527">
    <property type="entry name" value="Acetyltransf_9"/>
    <property type="match status" value="1"/>
</dbReference>
<evidence type="ECO:0000313" key="6">
    <source>
        <dbReference type="EMBL" id="MBB5489283.1"/>
    </source>
</evidence>
<dbReference type="RefSeq" id="WP_184361184.1">
    <property type="nucleotide sequence ID" value="NZ_BAAAKM010000001.1"/>
</dbReference>
<dbReference type="InterPro" id="IPR000182">
    <property type="entry name" value="GNAT_dom"/>
</dbReference>
<evidence type="ECO:0000256" key="4">
    <source>
        <dbReference type="HAMAP-Rule" id="MF_01812"/>
    </source>
</evidence>
<dbReference type="InterPro" id="IPR051554">
    <property type="entry name" value="Acetyltransferase_Eis"/>
</dbReference>
<reference evidence="6 7" key="1">
    <citation type="submission" date="2020-08" db="EMBL/GenBank/DDBJ databases">
        <title>Sequencing the genomes of 1000 actinobacteria strains.</title>
        <authorList>
            <person name="Klenk H.-P."/>
        </authorList>
    </citation>
    <scope>NUCLEOTIDE SEQUENCE [LARGE SCALE GENOMIC DNA]</scope>
    <source>
        <strain evidence="6 7">DSM 44598</strain>
    </source>
</reference>
<feature type="domain" description="N-acetyltransferase" evidence="5">
    <location>
        <begin position="5"/>
        <end position="148"/>
    </location>
</feature>
<feature type="binding site" evidence="4">
    <location>
        <begin position="118"/>
        <end position="119"/>
    </location>
    <ligand>
        <name>acetyl-CoA</name>
        <dbReference type="ChEBI" id="CHEBI:57288"/>
    </ligand>
</feature>
<dbReference type="AlphaFoldDB" id="A0A840W1Y9"/>
<dbReference type="Gene3D" id="3.40.630.30">
    <property type="match status" value="2"/>
</dbReference>
<organism evidence="6 7">
    <name type="scientific">Nocardiopsis metallicus</name>
    <dbReference type="NCBI Taxonomy" id="179819"/>
    <lineage>
        <taxon>Bacteria</taxon>
        <taxon>Bacillati</taxon>
        <taxon>Actinomycetota</taxon>
        <taxon>Actinomycetes</taxon>
        <taxon>Streptosporangiales</taxon>
        <taxon>Nocardiopsidaceae</taxon>
        <taxon>Nocardiopsis</taxon>
    </lineage>
</organism>
<dbReference type="Proteomes" id="UP000579647">
    <property type="component" value="Unassembled WGS sequence"/>
</dbReference>
<dbReference type="InterPro" id="IPR041380">
    <property type="entry name" value="Acetyltransf_17"/>
</dbReference>
<dbReference type="EMBL" id="JACHDO010000001">
    <property type="protein sequence ID" value="MBB5489283.1"/>
    <property type="molecule type" value="Genomic_DNA"/>
</dbReference>
<dbReference type="InterPro" id="IPR025559">
    <property type="entry name" value="Eis_dom"/>
</dbReference>
<comment type="subunit">
    <text evidence="4">Homohexamer; trimer of dimers.</text>
</comment>
<protein>
    <submittedName>
        <fullName evidence="6">Putative acetyltransferase</fullName>
    </submittedName>
</protein>
<dbReference type="HAMAP" id="MF_01812">
    <property type="entry name" value="Eis"/>
    <property type="match status" value="1"/>
</dbReference>
<dbReference type="Gene3D" id="3.30.1050.10">
    <property type="entry name" value="SCP2 sterol-binding domain"/>
    <property type="match status" value="1"/>
</dbReference>
<keyword evidence="7" id="KW-1185">Reference proteome</keyword>
<feature type="binding site" evidence="4">
    <location>
        <begin position="82"/>
        <end position="84"/>
    </location>
    <ligand>
        <name>acetyl-CoA</name>
        <dbReference type="ChEBI" id="CHEBI:57288"/>
    </ligand>
</feature>
<dbReference type="InterPro" id="IPR016181">
    <property type="entry name" value="Acyl_CoA_acyltransferase"/>
</dbReference>
<dbReference type="PANTHER" id="PTHR37817">
    <property type="entry name" value="N-ACETYLTRANSFERASE EIS"/>
    <property type="match status" value="1"/>
</dbReference>
<gene>
    <name evidence="6" type="ORF">HNR07_000420</name>
</gene>
<dbReference type="PANTHER" id="PTHR37817:SF1">
    <property type="entry name" value="N-ACETYLTRANSFERASE EIS"/>
    <property type="match status" value="1"/>
</dbReference>
<sequence>MSDPYPLRPLHEHEITDWARMTCDTYGTDWWEGGLRGVRGSIEPERTVAAFDGDRIIGGGAIYSRDLTVPGAVRPAAGVTLIAVSPTHRRRGVLTSIIRRQFEDVREHGESVAALNASEGGIYGRFGYGMASRLARVSGDKRMMRLHPGVDTGQGRVQLLDSAQARPLLEKVHDTVRTGSVGWLDRPERFWDALLRDDPPVRGGMTAMRFAVHTELGGEATGYAIYRFRGADDSRGTPATVHVVELAAAHPRAHACLWNLLISIDAHPGLYYEGPVDDPLPRMLTDAGALSTGVFDNLWVRLVDVERALAERRYSLPLDVVLDVDDTFCPWNTGRYRLRANGEDVRCERTSATADLRLSAAELGAAYLGGTTLASLASAGRVTELTPGFLSRCSAAFRGEREPFHPSGRAFPAY</sequence>
<feature type="active site" description="Proton donor" evidence="4">
    <location>
        <position position="123"/>
    </location>
</feature>
<evidence type="ECO:0000256" key="3">
    <source>
        <dbReference type="ARBA" id="ARBA00023315"/>
    </source>
</evidence>
<name>A0A840W1Y9_9ACTN</name>
<feature type="active site" description="Proton acceptor; via carboxylate" evidence="4">
    <location>
        <position position="414"/>
    </location>
</feature>
<comment type="similarity">
    <text evidence="1 4">Belongs to the acetyltransferase Eis family.</text>
</comment>
<accession>A0A840W1Y9</accession>
<dbReference type="SUPFAM" id="SSF55729">
    <property type="entry name" value="Acyl-CoA N-acyltransferases (Nat)"/>
    <property type="match status" value="1"/>
</dbReference>